<keyword evidence="2" id="KW-1185">Reference proteome</keyword>
<dbReference type="Proteomes" id="UP000318081">
    <property type="component" value="Chromosome"/>
</dbReference>
<sequence>MDAKVRNCYDRLNHFRRPVRTAFAFSLSMSTPPPMTPRILFLDDNVRDIGGHYLELASLLADGARQLGYQPRLVTHASLPQRNPQLVGDSRLEHLEIEPRFEVRRMENWSLGVDGPSMVQRDSRGIPIGGSLFRRIRQSVDDLLCRPSRRPRAMLEAWSSVFIDSIRRFGPLPHDRIVINTGGDFQILALAHAIQTLEREGKLAPMTIHVLFHFAVFESTVTERAIAFGRQVNAAVEAIKGHRIHLHATTESLCQQLATVGVNATAIPYPTRNEHLASTSSSSTAGTKILLAGMPRAEKGRDLIRDLLESIETPYLRAGRFTWSMQLPEKRWQRMIPPSLQPACISLASGQADPDTSAGMEILRGNLTSEAYHGWLDTAGIGLFLYDADRYVARCSGVLLEMMIRGVPVMVPDGCWLADQVRAAEPTGAIGWIYQSVDQIPQLLSTVDETLAEVTANCRQHAKHIAAYHSGENTLLKMGIVDHASSSVRLAG</sequence>
<organism evidence="1 2">
    <name type="scientific">Stieleria magnilauensis</name>
    <dbReference type="NCBI Taxonomy" id="2527963"/>
    <lineage>
        <taxon>Bacteria</taxon>
        <taxon>Pseudomonadati</taxon>
        <taxon>Planctomycetota</taxon>
        <taxon>Planctomycetia</taxon>
        <taxon>Pirellulales</taxon>
        <taxon>Pirellulaceae</taxon>
        <taxon>Stieleria</taxon>
    </lineage>
</organism>
<accession>A0ABX5XM29</accession>
<evidence type="ECO:0000313" key="2">
    <source>
        <dbReference type="Proteomes" id="UP000318081"/>
    </source>
</evidence>
<dbReference type="EMBL" id="CP036432">
    <property type="protein sequence ID" value="QDV82431.1"/>
    <property type="molecule type" value="Genomic_DNA"/>
</dbReference>
<reference evidence="1 2" key="1">
    <citation type="submission" date="2019-02" db="EMBL/GenBank/DDBJ databases">
        <title>Deep-cultivation of Planctomycetes and their phenomic and genomic characterization uncovers novel biology.</title>
        <authorList>
            <person name="Wiegand S."/>
            <person name="Jogler M."/>
            <person name="Boedeker C."/>
            <person name="Pinto D."/>
            <person name="Vollmers J."/>
            <person name="Rivas-Marin E."/>
            <person name="Kohn T."/>
            <person name="Peeters S.H."/>
            <person name="Heuer A."/>
            <person name="Rast P."/>
            <person name="Oberbeckmann S."/>
            <person name="Bunk B."/>
            <person name="Jeske O."/>
            <person name="Meyerdierks A."/>
            <person name="Storesund J.E."/>
            <person name="Kallscheuer N."/>
            <person name="Luecker S."/>
            <person name="Lage O.M."/>
            <person name="Pohl T."/>
            <person name="Merkel B.J."/>
            <person name="Hornburger P."/>
            <person name="Mueller R.-W."/>
            <person name="Bruemmer F."/>
            <person name="Labrenz M."/>
            <person name="Spormann A.M."/>
            <person name="Op den Camp H."/>
            <person name="Overmann J."/>
            <person name="Amann R."/>
            <person name="Jetten M.S.M."/>
            <person name="Mascher T."/>
            <person name="Medema M.H."/>
            <person name="Devos D.P."/>
            <person name="Kaster A.-K."/>
            <person name="Ovreas L."/>
            <person name="Rohde M."/>
            <person name="Galperin M.Y."/>
            <person name="Jogler C."/>
        </authorList>
    </citation>
    <scope>NUCLEOTIDE SEQUENCE [LARGE SCALE GENOMIC DNA]</scope>
    <source>
        <strain evidence="1 2">TBK1r</strain>
    </source>
</reference>
<name>A0ABX5XM29_9BACT</name>
<proteinExistence type="predicted"/>
<evidence type="ECO:0000313" key="1">
    <source>
        <dbReference type="EMBL" id="QDV82431.1"/>
    </source>
</evidence>
<gene>
    <name evidence="1" type="ORF">TBK1r_13610</name>
</gene>
<protein>
    <submittedName>
        <fullName evidence="1">Uncharacterized protein</fullName>
    </submittedName>
</protein>